<dbReference type="PANTHER" id="PTHR11537:SF121">
    <property type="entry name" value="BTB DOMAIN-CONTAINING PROTEIN"/>
    <property type="match status" value="1"/>
</dbReference>
<dbReference type="CDD" id="cd18317">
    <property type="entry name" value="BTB_POZ_Kv"/>
    <property type="match status" value="1"/>
</dbReference>
<dbReference type="WBParaSite" id="Hba_03168">
    <property type="protein sequence ID" value="Hba_03168"/>
    <property type="gene ID" value="Hba_03168"/>
</dbReference>
<protein>
    <submittedName>
        <fullName evidence="10">BTB_2 domain-containing protein</fullName>
    </submittedName>
</protein>
<keyword evidence="7" id="KW-0407">Ion channel</keyword>
<keyword evidence="9" id="KW-1185">Reference proteome</keyword>
<dbReference type="Gene3D" id="1.20.120.350">
    <property type="entry name" value="Voltage-gated potassium channels. Chain C"/>
    <property type="match status" value="1"/>
</dbReference>
<dbReference type="GO" id="GO:0008076">
    <property type="term" value="C:voltage-gated potassium channel complex"/>
    <property type="evidence" value="ECO:0007669"/>
    <property type="project" value="InterPro"/>
</dbReference>
<evidence type="ECO:0000256" key="3">
    <source>
        <dbReference type="ARBA" id="ARBA00022692"/>
    </source>
</evidence>
<evidence type="ECO:0000256" key="7">
    <source>
        <dbReference type="ARBA" id="ARBA00023303"/>
    </source>
</evidence>
<reference evidence="10" key="1">
    <citation type="submission" date="2016-11" db="UniProtKB">
        <authorList>
            <consortium name="WormBaseParasite"/>
        </authorList>
    </citation>
    <scope>IDENTIFICATION</scope>
</reference>
<dbReference type="InterPro" id="IPR011333">
    <property type="entry name" value="SKP1/BTB/POZ_sf"/>
</dbReference>
<comment type="subcellular location">
    <subcellularLocation>
        <location evidence="1">Membrane</location>
        <topology evidence="1">Multi-pass membrane protein</topology>
    </subcellularLocation>
</comment>
<keyword evidence="2" id="KW-0813">Transport</keyword>
<dbReference type="GO" id="GO:0001508">
    <property type="term" value="P:action potential"/>
    <property type="evidence" value="ECO:0007669"/>
    <property type="project" value="TreeGrafter"/>
</dbReference>
<dbReference type="SUPFAM" id="SSF54695">
    <property type="entry name" value="POZ domain"/>
    <property type="match status" value="1"/>
</dbReference>
<evidence type="ECO:0000256" key="2">
    <source>
        <dbReference type="ARBA" id="ARBA00022448"/>
    </source>
</evidence>
<dbReference type="Proteomes" id="UP000095283">
    <property type="component" value="Unplaced"/>
</dbReference>
<feature type="domain" description="Potassium channel tetramerisation-type BTB" evidence="8">
    <location>
        <begin position="32"/>
        <end position="124"/>
    </location>
</feature>
<organism evidence="9 10">
    <name type="scientific">Heterorhabditis bacteriophora</name>
    <name type="common">Entomopathogenic nematode worm</name>
    <dbReference type="NCBI Taxonomy" id="37862"/>
    <lineage>
        <taxon>Eukaryota</taxon>
        <taxon>Metazoa</taxon>
        <taxon>Ecdysozoa</taxon>
        <taxon>Nematoda</taxon>
        <taxon>Chromadorea</taxon>
        <taxon>Rhabditida</taxon>
        <taxon>Rhabditina</taxon>
        <taxon>Rhabditomorpha</taxon>
        <taxon>Strongyloidea</taxon>
        <taxon>Heterorhabditidae</taxon>
        <taxon>Heterorhabditis</taxon>
    </lineage>
</organism>
<keyword evidence="5" id="KW-0406">Ion transport</keyword>
<evidence type="ECO:0000256" key="5">
    <source>
        <dbReference type="ARBA" id="ARBA00023065"/>
    </source>
</evidence>
<accession>A0A1I7WDZ9</accession>
<proteinExistence type="predicted"/>
<dbReference type="AlphaFoldDB" id="A0A1I7WDZ9"/>
<name>A0A1I7WDZ9_HETBA</name>
<evidence type="ECO:0000256" key="1">
    <source>
        <dbReference type="ARBA" id="ARBA00004141"/>
    </source>
</evidence>
<dbReference type="GO" id="GO:0005251">
    <property type="term" value="F:delayed rectifier potassium channel activity"/>
    <property type="evidence" value="ECO:0007669"/>
    <property type="project" value="TreeGrafter"/>
</dbReference>
<dbReference type="InterPro" id="IPR027359">
    <property type="entry name" value="Volt_channel_dom_sf"/>
</dbReference>
<evidence type="ECO:0000256" key="6">
    <source>
        <dbReference type="ARBA" id="ARBA00023136"/>
    </source>
</evidence>
<keyword evidence="3" id="KW-0812">Transmembrane</keyword>
<dbReference type="Gene3D" id="3.30.710.10">
    <property type="entry name" value="Potassium Channel Kv1.1, Chain A"/>
    <property type="match status" value="1"/>
</dbReference>
<evidence type="ECO:0000259" key="8">
    <source>
        <dbReference type="Pfam" id="PF02214"/>
    </source>
</evidence>
<keyword evidence="6" id="KW-0472">Membrane</keyword>
<evidence type="ECO:0000313" key="9">
    <source>
        <dbReference type="Proteomes" id="UP000095283"/>
    </source>
</evidence>
<dbReference type="PANTHER" id="PTHR11537">
    <property type="entry name" value="VOLTAGE-GATED POTASSIUM CHANNEL"/>
    <property type="match status" value="1"/>
</dbReference>
<dbReference type="GO" id="GO:0051260">
    <property type="term" value="P:protein homooligomerization"/>
    <property type="evidence" value="ECO:0007669"/>
    <property type="project" value="InterPro"/>
</dbReference>
<keyword evidence="4" id="KW-1133">Transmembrane helix</keyword>
<sequence length="250" mass="28990">MVRRVNFNSKIPQDKKTDETEPEVACAFDLFIKVNIGGKSHFIRKELYSNERTLMHDIVDANHESRLALVDGFDVNTGEYYIERNSRLADHIMDFYATGSLHKPNNVCPEKFKEELAFWRISTDHHFILKLYLLKNNVIKAYSLTTAISFILYQNRQICRFIIYPKKGEFVKKTLNIIDMLTILPFYLELCLPLIGVESRFKEITGTIYRGRTCTKGSNMDSVAWAISFLNRWVSFVLIGVRSVRKSGEA</sequence>
<evidence type="ECO:0000313" key="10">
    <source>
        <dbReference type="WBParaSite" id="Hba_03168"/>
    </source>
</evidence>
<dbReference type="InterPro" id="IPR028325">
    <property type="entry name" value="VG_K_chnl"/>
</dbReference>
<dbReference type="InterPro" id="IPR003131">
    <property type="entry name" value="T1-type_BTB"/>
</dbReference>
<evidence type="ECO:0000256" key="4">
    <source>
        <dbReference type="ARBA" id="ARBA00022989"/>
    </source>
</evidence>
<dbReference type="Pfam" id="PF02214">
    <property type="entry name" value="BTB_2"/>
    <property type="match status" value="1"/>
</dbReference>